<dbReference type="GO" id="GO:0051603">
    <property type="term" value="P:proteolysis involved in protein catabolic process"/>
    <property type="evidence" value="ECO:0007669"/>
    <property type="project" value="InterPro"/>
</dbReference>
<reference evidence="4 5" key="1">
    <citation type="journal article" date="2009" name="PLoS Pathog.">
        <title>Draft genome sequencing of giardia intestinalis assemblage B isolate GS: is human giardiasis caused by two different species?</title>
        <authorList>
            <person name="Franzen O."/>
            <person name="Jerlstrom-Hultqvist J."/>
            <person name="Castro E."/>
            <person name="Sherwood E."/>
            <person name="Ankarklev J."/>
            <person name="Reiner D.S."/>
            <person name="Palm D."/>
            <person name="Andersson J.O."/>
            <person name="Andersson B."/>
            <person name="Svard S.G."/>
        </authorList>
    </citation>
    <scope>NUCLEOTIDE SEQUENCE [LARGE SCALE GENOMIC DNA]</scope>
    <source>
        <strain evidence="5">ATCC 50581 / GS clone H7</strain>
    </source>
</reference>
<evidence type="ECO:0000313" key="4">
    <source>
        <dbReference type="EMBL" id="EES99619.1"/>
    </source>
</evidence>
<sequence>MIVTGEDGDVLQFTDYIKHSLKLRALRQGYKPTVKSSANFVRTELARAIREGPYNVYVITGGVDAAGPQLYYMDYLGTMGEDNFCVQGYSMYFLLSVMSEYWKPDMTKQDAMDLIRHCIDALGRRFLLQPTKFTASFIYQSQTEKEFIDYVPKSIDPTKQQLPNM</sequence>
<dbReference type="InterPro" id="IPR001353">
    <property type="entry name" value="Proteasome_sua/b"/>
</dbReference>
<evidence type="ECO:0000256" key="2">
    <source>
        <dbReference type="ARBA" id="ARBA00022490"/>
    </source>
</evidence>
<comment type="caution">
    <text evidence="4">The sequence shown here is derived from an EMBL/GenBank/DDBJ whole genome shotgun (WGS) entry which is preliminary data.</text>
</comment>
<proteinExistence type="predicted"/>
<dbReference type="InterPro" id="IPR029055">
    <property type="entry name" value="Ntn_hydrolases_N"/>
</dbReference>
<dbReference type="PANTHER" id="PTHR32194">
    <property type="entry name" value="METALLOPROTEASE TLDD"/>
    <property type="match status" value="1"/>
</dbReference>
<comment type="subcellular location">
    <subcellularLocation>
        <location evidence="1">Nucleus</location>
    </subcellularLocation>
</comment>
<protein>
    <submittedName>
        <fullName evidence="4">Proteasome subunit beta type 2</fullName>
    </submittedName>
</protein>
<evidence type="ECO:0000256" key="3">
    <source>
        <dbReference type="ARBA" id="ARBA00022942"/>
    </source>
</evidence>
<evidence type="ECO:0000256" key="1">
    <source>
        <dbReference type="ARBA" id="ARBA00004123"/>
    </source>
</evidence>
<dbReference type="Pfam" id="PF00227">
    <property type="entry name" value="Proteasome"/>
    <property type="match status" value="1"/>
</dbReference>
<accession>C6LWJ7</accession>
<dbReference type="GO" id="GO:0005737">
    <property type="term" value="C:cytoplasm"/>
    <property type="evidence" value="ECO:0007669"/>
    <property type="project" value="TreeGrafter"/>
</dbReference>
<dbReference type="InterPro" id="IPR023333">
    <property type="entry name" value="Proteasome_suB-type"/>
</dbReference>
<dbReference type="SUPFAM" id="SSF56235">
    <property type="entry name" value="N-terminal nucleophile aminohydrolases (Ntn hydrolases)"/>
    <property type="match status" value="1"/>
</dbReference>
<gene>
    <name evidence="4" type="ORF">GL50581_3156</name>
</gene>
<dbReference type="Proteomes" id="UP000002488">
    <property type="component" value="Unassembled WGS sequence"/>
</dbReference>
<keyword evidence="2" id="KW-0963">Cytoplasm</keyword>
<dbReference type="PANTHER" id="PTHR32194:SF2">
    <property type="entry name" value="PROTEASOME SUBUNIT BETA TYPE-1"/>
    <property type="match status" value="1"/>
</dbReference>
<dbReference type="AlphaFoldDB" id="C6LWJ7"/>
<dbReference type="OMA" id="GDWTKRN"/>
<dbReference type="EMBL" id="ACGJ01002589">
    <property type="protein sequence ID" value="EES99619.1"/>
    <property type="molecule type" value="Genomic_DNA"/>
</dbReference>
<evidence type="ECO:0000313" key="5">
    <source>
        <dbReference type="Proteomes" id="UP000002488"/>
    </source>
</evidence>
<dbReference type="Gene3D" id="3.60.20.10">
    <property type="entry name" value="Glutamine Phosphoribosylpyrophosphate, subunit 1, domain 1"/>
    <property type="match status" value="1"/>
</dbReference>
<dbReference type="GO" id="GO:0005839">
    <property type="term" value="C:proteasome core complex"/>
    <property type="evidence" value="ECO:0007669"/>
    <property type="project" value="InterPro"/>
</dbReference>
<organism evidence="4 5">
    <name type="scientific">Giardia intestinalis (strain ATCC 50581 / GS clone H7)</name>
    <name type="common">Giardia lamblia</name>
    <dbReference type="NCBI Taxonomy" id="598745"/>
    <lineage>
        <taxon>Eukaryota</taxon>
        <taxon>Metamonada</taxon>
        <taxon>Diplomonadida</taxon>
        <taxon>Hexamitidae</taxon>
        <taxon>Giardiinae</taxon>
        <taxon>Giardia</taxon>
    </lineage>
</organism>
<keyword evidence="3 4" id="KW-0647">Proteasome</keyword>
<dbReference type="GO" id="GO:0005634">
    <property type="term" value="C:nucleus"/>
    <property type="evidence" value="ECO:0007669"/>
    <property type="project" value="UniProtKB-SubCell"/>
</dbReference>
<dbReference type="VEuPathDB" id="GiardiaDB:GL50581_3156"/>
<dbReference type="OrthoDB" id="268428at2759"/>
<name>C6LWJ7_GIAIB</name>